<evidence type="ECO:0000256" key="2">
    <source>
        <dbReference type="ARBA" id="ARBA00023004"/>
    </source>
</evidence>
<dbReference type="InterPro" id="IPR017900">
    <property type="entry name" value="4Fe4S_Fe_S_CS"/>
</dbReference>
<dbReference type="Pfam" id="PF12838">
    <property type="entry name" value="Fer4_7"/>
    <property type="match status" value="1"/>
</dbReference>
<protein>
    <submittedName>
        <fullName evidence="5">4Fe-4S binding protein</fullName>
    </submittedName>
</protein>
<gene>
    <name evidence="5" type="ORF">JBF11_01695</name>
</gene>
<keyword evidence="1" id="KW-0479">Metal-binding</keyword>
<dbReference type="Proteomes" id="UP001058120">
    <property type="component" value="Chromosome"/>
</dbReference>
<evidence type="ECO:0000313" key="5">
    <source>
        <dbReference type="EMBL" id="UWX06054.1"/>
    </source>
</evidence>
<feature type="domain" description="4Fe-4S ferredoxin-type" evidence="4">
    <location>
        <begin position="37"/>
        <end position="67"/>
    </location>
</feature>
<evidence type="ECO:0000313" key="6">
    <source>
        <dbReference type="Proteomes" id="UP001058120"/>
    </source>
</evidence>
<reference evidence="5" key="1">
    <citation type="submission" date="2020-12" db="EMBL/GenBank/DDBJ databases">
        <title>Taurinivorans muris gen. nov., sp. nov., fundamental and realized metabolic niche of a ubiquitous sulfidogenic bacterium in the murine intestine.</title>
        <authorList>
            <person name="Ye H."/>
            <person name="Hanson B.T."/>
            <person name="Loy A."/>
        </authorList>
    </citation>
    <scope>NUCLEOTIDE SEQUENCE</scope>
    <source>
        <strain evidence="5">LT0009</strain>
    </source>
</reference>
<organism evidence="5 6">
    <name type="scientific">Taurinivorans muris</name>
    <dbReference type="NCBI Taxonomy" id="2787751"/>
    <lineage>
        <taxon>Bacteria</taxon>
        <taxon>Pseudomonadati</taxon>
        <taxon>Thermodesulfobacteriota</taxon>
        <taxon>Desulfovibrionia</taxon>
        <taxon>Desulfovibrionales</taxon>
        <taxon>Desulfovibrionaceae</taxon>
        <taxon>Taurinivorans</taxon>
    </lineage>
</organism>
<dbReference type="Gene3D" id="3.30.70.20">
    <property type="match status" value="1"/>
</dbReference>
<keyword evidence="3" id="KW-0411">Iron-sulfur</keyword>
<keyword evidence="2" id="KW-0408">Iron</keyword>
<dbReference type="RefSeq" id="WP_334315653.1">
    <property type="nucleotide sequence ID" value="NZ_CP065938.1"/>
</dbReference>
<accession>A0ABY5Y3A1</accession>
<keyword evidence="6" id="KW-1185">Reference proteome</keyword>
<dbReference type="SUPFAM" id="SSF54862">
    <property type="entry name" value="4Fe-4S ferredoxins"/>
    <property type="match status" value="1"/>
</dbReference>
<evidence type="ECO:0000256" key="1">
    <source>
        <dbReference type="ARBA" id="ARBA00022723"/>
    </source>
</evidence>
<sequence length="107" mass="11973">MPPIVNLKKCTGCQGREESYCENICPGDLMAVNPETGKAYCRSAKECWDCMSCVKACPNGALETKIPYQIGYYKATLRPIMGKNTVTWKSKDIYGNESTYKTKNRNA</sequence>
<proteinExistence type="predicted"/>
<name>A0ABY5Y3A1_9BACT</name>
<dbReference type="PROSITE" id="PS00198">
    <property type="entry name" value="4FE4S_FER_1"/>
    <property type="match status" value="1"/>
</dbReference>
<dbReference type="InterPro" id="IPR017896">
    <property type="entry name" value="4Fe4S_Fe-S-bd"/>
</dbReference>
<evidence type="ECO:0000259" key="4">
    <source>
        <dbReference type="PROSITE" id="PS51379"/>
    </source>
</evidence>
<feature type="domain" description="4Fe-4S ferredoxin-type" evidence="4">
    <location>
        <begin position="1"/>
        <end position="35"/>
    </location>
</feature>
<dbReference type="EMBL" id="CP065938">
    <property type="protein sequence ID" value="UWX06054.1"/>
    <property type="molecule type" value="Genomic_DNA"/>
</dbReference>
<dbReference type="PROSITE" id="PS51379">
    <property type="entry name" value="4FE4S_FER_2"/>
    <property type="match status" value="2"/>
</dbReference>
<evidence type="ECO:0000256" key="3">
    <source>
        <dbReference type="ARBA" id="ARBA00023014"/>
    </source>
</evidence>